<dbReference type="PANTHER" id="PTHR36926:SF1">
    <property type="entry name" value="COLICIN V PRODUCTION PROTEIN"/>
    <property type="match status" value="1"/>
</dbReference>
<evidence type="ECO:0000256" key="4">
    <source>
        <dbReference type="ARBA" id="ARBA00023136"/>
    </source>
</evidence>
<keyword evidence="2 6" id="KW-0812">Transmembrane</keyword>
<organism evidence="7 8">
    <name type="scientific">Zavarzinia compransoris</name>
    <dbReference type="NCBI Taxonomy" id="1264899"/>
    <lineage>
        <taxon>Bacteria</taxon>
        <taxon>Pseudomonadati</taxon>
        <taxon>Pseudomonadota</taxon>
        <taxon>Alphaproteobacteria</taxon>
        <taxon>Rhodospirillales</taxon>
        <taxon>Zavarziniaceae</taxon>
        <taxon>Zavarzinia</taxon>
    </lineage>
</organism>
<keyword evidence="4 6" id="KW-0472">Membrane</keyword>
<evidence type="ECO:0000256" key="2">
    <source>
        <dbReference type="ARBA" id="ARBA00022692"/>
    </source>
</evidence>
<accession>A0A317DZA7</accession>
<protein>
    <submittedName>
        <fullName evidence="7">Colicin V production protein</fullName>
    </submittedName>
</protein>
<dbReference type="PANTHER" id="PTHR36926">
    <property type="entry name" value="COLICIN V PRODUCTION PROTEIN"/>
    <property type="match status" value="1"/>
</dbReference>
<comment type="subcellular location">
    <subcellularLocation>
        <location evidence="1">Membrane</location>
        <topology evidence="1">Multi-pass membrane protein</topology>
    </subcellularLocation>
</comment>
<dbReference type="Pfam" id="PF02674">
    <property type="entry name" value="Colicin_V"/>
    <property type="match status" value="1"/>
</dbReference>
<proteinExistence type="predicted"/>
<evidence type="ECO:0000313" key="8">
    <source>
        <dbReference type="Proteomes" id="UP000246077"/>
    </source>
</evidence>
<evidence type="ECO:0000256" key="6">
    <source>
        <dbReference type="SAM" id="Phobius"/>
    </source>
</evidence>
<feature type="transmembrane region" description="Helical" evidence="6">
    <location>
        <begin position="106"/>
        <end position="126"/>
    </location>
</feature>
<dbReference type="InterPro" id="IPR003825">
    <property type="entry name" value="Colicin-V_CvpA"/>
</dbReference>
<feature type="region of interest" description="Disordered" evidence="5">
    <location>
        <begin position="195"/>
        <end position="242"/>
    </location>
</feature>
<dbReference type="AlphaFoldDB" id="A0A317DZA7"/>
<keyword evidence="3 6" id="KW-1133">Transmembrane helix</keyword>
<dbReference type="OrthoDB" id="9806894at2"/>
<dbReference type="RefSeq" id="WP_109922263.1">
    <property type="nucleotide sequence ID" value="NZ_QGLF01000004.1"/>
</dbReference>
<sequence length="256" mass="27094">MSDLPFNIVDGVVIALVVLSALFAFFRGFTREVLSIAAWVGAAFTALYLYDQIRPYALQATGSETLALAIAVGAPFIVSLLVYSILTHIIASRVQQSAVGPLDRTLGFVFGVARALVVVSVLYLAVINLVQEPEDPAWMREAKTLPIIRAGAEIVFDLLPQDLRSEEAMGRLQAQGDALRDGVRALDTLAPAVVPSLSPGTTVPAPAAPTLAPPPPAAPPKPQGALPGTRRETSYSTDQVNDINRLIDQVGATTSN</sequence>
<evidence type="ECO:0000256" key="3">
    <source>
        <dbReference type="ARBA" id="ARBA00022989"/>
    </source>
</evidence>
<reference evidence="8" key="1">
    <citation type="submission" date="2018-05" db="EMBL/GenBank/DDBJ databases">
        <title>Zavarzinia sp. HR-AS.</title>
        <authorList>
            <person name="Lee Y."/>
            <person name="Jeon C.O."/>
        </authorList>
    </citation>
    <scope>NUCLEOTIDE SEQUENCE [LARGE SCALE GENOMIC DNA]</scope>
    <source>
        <strain evidence="8">DSM 1231</strain>
    </source>
</reference>
<feature type="transmembrane region" description="Helical" evidence="6">
    <location>
        <begin position="6"/>
        <end position="26"/>
    </location>
</feature>
<keyword evidence="8" id="KW-1185">Reference proteome</keyword>
<dbReference type="Proteomes" id="UP000246077">
    <property type="component" value="Unassembled WGS sequence"/>
</dbReference>
<feature type="transmembrane region" description="Helical" evidence="6">
    <location>
        <begin position="65"/>
        <end position="86"/>
    </location>
</feature>
<evidence type="ECO:0000256" key="1">
    <source>
        <dbReference type="ARBA" id="ARBA00004141"/>
    </source>
</evidence>
<feature type="compositionally biased region" description="Low complexity" evidence="5">
    <location>
        <begin position="199"/>
        <end position="210"/>
    </location>
</feature>
<feature type="transmembrane region" description="Helical" evidence="6">
    <location>
        <begin position="33"/>
        <end position="50"/>
    </location>
</feature>
<dbReference type="GO" id="GO:0009403">
    <property type="term" value="P:toxin biosynthetic process"/>
    <property type="evidence" value="ECO:0007669"/>
    <property type="project" value="InterPro"/>
</dbReference>
<dbReference type="GO" id="GO:0016020">
    <property type="term" value="C:membrane"/>
    <property type="evidence" value="ECO:0007669"/>
    <property type="project" value="UniProtKB-SubCell"/>
</dbReference>
<evidence type="ECO:0000313" key="7">
    <source>
        <dbReference type="EMBL" id="PWR20049.1"/>
    </source>
</evidence>
<comment type="caution">
    <text evidence="7">The sequence shown here is derived from an EMBL/GenBank/DDBJ whole genome shotgun (WGS) entry which is preliminary data.</text>
</comment>
<evidence type="ECO:0000256" key="5">
    <source>
        <dbReference type="SAM" id="MobiDB-lite"/>
    </source>
</evidence>
<feature type="compositionally biased region" description="Pro residues" evidence="5">
    <location>
        <begin position="211"/>
        <end position="222"/>
    </location>
</feature>
<name>A0A317DZA7_9PROT</name>
<dbReference type="EMBL" id="QGLF01000004">
    <property type="protein sequence ID" value="PWR20049.1"/>
    <property type="molecule type" value="Genomic_DNA"/>
</dbReference>
<gene>
    <name evidence="7" type="ORF">DKG75_16565</name>
</gene>
<dbReference type="InterPro" id="IPR052719">
    <property type="entry name" value="CvpA-like"/>
</dbReference>